<evidence type="ECO:0000313" key="1">
    <source>
        <dbReference type="EMBL" id="WCG04105.1"/>
    </source>
</evidence>
<protein>
    <submittedName>
        <fullName evidence="1">Uncharacterized protein</fullName>
    </submittedName>
</protein>
<dbReference type="EMBL" id="CP116614">
    <property type="protein sequence ID" value="WCG04105.1"/>
    <property type="molecule type" value="Genomic_DNA"/>
</dbReference>
<gene>
    <name evidence="1" type="ORF">NY151_05090</name>
</gene>
<evidence type="ECO:0000313" key="2">
    <source>
        <dbReference type="Proteomes" id="UP001179501"/>
    </source>
</evidence>
<organism evidence="1 2">
    <name type="scientific">Porphyromonas gingivalis</name>
    <name type="common">Bacteroides gingivalis</name>
    <dbReference type="NCBI Taxonomy" id="837"/>
    <lineage>
        <taxon>Bacteria</taxon>
        <taxon>Pseudomonadati</taxon>
        <taxon>Bacteroidota</taxon>
        <taxon>Bacteroidia</taxon>
        <taxon>Bacteroidales</taxon>
        <taxon>Porphyromonadaceae</taxon>
        <taxon>Porphyromonas</taxon>
    </lineage>
</organism>
<reference evidence="1" key="1">
    <citation type="submission" date="2023-01" db="EMBL/GenBank/DDBJ databases">
        <title>Phages are important unrecognized players in the ecology of the oral pathogen Porphyromonas gingivalis.</title>
        <authorList>
            <person name="Matrishin C.B."/>
            <person name="Kauffman K.M."/>
        </authorList>
    </citation>
    <scope>NUCLEOTIDE SEQUENCE</scope>
    <source>
        <strain evidence="1">ATCC 49417</strain>
    </source>
</reference>
<sequence>MENMKYDRQREVDYSIITLKNGNTITVRRKPVIGLGTFHKHSAVSSWKISILFMYKDSAS</sequence>
<dbReference type="AlphaFoldDB" id="A0AAE9XC05"/>
<accession>A0AAE9XC05</accession>
<proteinExistence type="predicted"/>
<dbReference type="RefSeq" id="WP_013816658.1">
    <property type="nucleotide sequence ID" value="NZ_BAABSH010000008.1"/>
</dbReference>
<dbReference type="Proteomes" id="UP001179501">
    <property type="component" value="Chromosome"/>
</dbReference>
<name>A0AAE9XC05_PORGN</name>